<name>A0A2S0HZC0_9FLAO</name>
<dbReference type="AlphaFoldDB" id="A0A2S0HZC0"/>
<sequence length="1079" mass="126514">MNNKEKFPTPSQFYRIRRPEYFSDSKIECKILLTKEQLAHELSQISTNQKHDNFETLCRRLAEKLITPNLIPQVGPTGGGDGKTDSETYPVSKYISDRWFISDNKWNENENWAFAMSAKTEWKPKVKGDVKKIVETKRGYTKTYFFSNQKIRSKEKKTTQDLIKEKYDIELIILDAEWIIENVYNYNLLNDVIESLNLSIEHREEKIIGPNDSKRSAKLSEIEEKINKSDRPFEVDYQLVEDCLESAILSRMIELPKTEVVGKFERAKRFVNKLNNQQQKIRIHYQLAWTYLNWYDDYIGFYNEFIEFKSLVNEEPNLNNLELYLNLYNLLKTVSSIKEVKKYVEINFTNDEFEFVELLERCSKNLEKHSTALLSKFYISFINISNQLKDEKTISKEIINLQTYFEKGKNHLDIPFEQLKGIIDIYSELLPSNKEFDTLIDVLAEFESTRVSELSSGKIYLNRGSTKLKNDLNRESLVFFGKAVRKLAKEESQDEFYFCLMLLSDAYSRLGLYWAANNCLISAINIYANEWFTTGSINKRFYRGVVQILKNETIIGRIPVLLAWYELFNVIKHYFETEINLENDEMHIENLIDGCLSTRLLSMDFEHFNEISELPDILSKNELWLSSDSSLYLLGHEDIIEIDESKSHTFTKENFKNFYNTLANQPFLKQIAFETNFLNKEEITLCTRILGINFTIYTTNDIQLVILGETILAYLESYLATAFEDAFPLTEKIVLTLNYKKLDKFFKIESESKSFFNLIIKQGFVYESKDISALVEAIIPLIIAGNYLFRDYKDFFENLYKKDEVHERLTLIIEHKNFLTNILTSKPKFFLKDWKKEGSKVYPLKRTSSPIEINLSKSELKGVKKSKGKPDFTSATHKNLKAETVIDVHLWDKAKWKAFGFLSMPTDNPFGIVLAFQNEDAGKSIFEKWIKEYGKIDTHDIISITIIKGVRIDNPYWYKILISKSMDKKEMKEGQFFSSSSRFHMMEPENNMNLNHLIKGYEIFKKYILVPAHIDKNYNMKHFPELGILKSKLKIIDAWEIGIHDPERVVITEEDNPIIPDNVENPPILELLEEKRKNK</sequence>
<dbReference type="RefSeq" id="WP_105217196.1">
    <property type="nucleotide sequence ID" value="NZ_CP027062.1"/>
</dbReference>
<protein>
    <submittedName>
        <fullName evidence="1">Uncharacterized protein</fullName>
    </submittedName>
</protein>
<dbReference type="OrthoDB" id="7437075at2"/>
<evidence type="ECO:0000313" key="2">
    <source>
        <dbReference type="Proteomes" id="UP000238442"/>
    </source>
</evidence>
<dbReference type="KEGG" id="aue:C5O00_12655"/>
<keyword evidence="2" id="KW-1185">Reference proteome</keyword>
<dbReference type="EMBL" id="CP027062">
    <property type="protein sequence ID" value="AVI51956.1"/>
    <property type="molecule type" value="Genomic_DNA"/>
</dbReference>
<accession>A0A2S0HZC0</accession>
<dbReference type="Proteomes" id="UP000238442">
    <property type="component" value="Chromosome"/>
</dbReference>
<gene>
    <name evidence="1" type="ORF">C5O00_12655</name>
</gene>
<proteinExistence type="predicted"/>
<evidence type="ECO:0000313" key="1">
    <source>
        <dbReference type="EMBL" id="AVI51956.1"/>
    </source>
</evidence>
<reference evidence="1 2" key="1">
    <citation type="submission" date="2018-02" db="EMBL/GenBank/DDBJ databases">
        <title>Genomic analysis of the strain RR4-38 isolated from a seawater recirculating aquaculture system.</title>
        <authorList>
            <person name="Kim Y.-S."/>
            <person name="Jang Y.H."/>
            <person name="Kim K.-H."/>
        </authorList>
    </citation>
    <scope>NUCLEOTIDE SEQUENCE [LARGE SCALE GENOMIC DNA]</scope>
    <source>
        <strain evidence="1 2">RR4-38</strain>
    </source>
</reference>
<organism evidence="1 2">
    <name type="scientific">Pukyongia salina</name>
    <dbReference type="NCBI Taxonomy" id="2094025"/>
    <lineage>
        <taxon>Bacteria</taxon>
        <taxon>Pseudomonadati</taxon>
        <taxon>Bacteroidota</taxon>
        <taxon>Flavobacteriia</taxon>
        <taxon>Flavobacteriales</taxon>
        <taxon>Flavobacteriaceae</taxon>
        <taxon>Pukyongia</taxon>
    </lineage>
</organism>